<accession>A0ABU0Z995</accession>
<dbReference type="EMBL" id="JAVFWO010000014">
    <property type="protein sequence ID" value="MDQ7880436.1"/>
    <property type="molecule type" value="Genomic_DNA"/>
</dbReference>
<feature type="domain" description="DUF7882" evidence="1">
    <location>
        <begin position="1"/>
        <end position="63"/>
    </location>
</feature>
<dbReference type="Proteomes" id="UP001235133">
    <property type="component" value="Unassembled WGS sequence"/>
</dbReference>
<dbReference type="Pfam" id="PF25355">
    <property type="entry name" value="DUF7882"/>
    <property type="match status" value="1"/>
</dbReference>
<feature type="non-terminal residue" evidence="2">
    <location>
        <position position="1"/>
    </location>
</feature>
<gene>
    <name evidence="2" type="ORF">Q9R08_20795</name>
</gene>
<proteinExistence type="predicted"/>
<evidence type="ECO:0000313" key="2">
    <source>
        <dbReference type="EMBL" id="MDQ7880436.1"/>
    </source>
</evidence>
<evidence type="ECO:0000313" key="3">
    <source>
        <dbReference type="Proteomes" id="UP001235133"/>
    </source>
</evidence>
<sequence length="83" mass="9210">GERFLFRCDTEAHTRCGDSFWMSPDVPVRFAFDRPTPATLNAAWLAILAHVATTSAGLWLVPEPVVTLPLHHDREPELVGGRS</sequence>
<dbReference type="InterPro" id="IPR057204">
    <property type="entry name" value="DUF7882"/>
</dbReference>
<keyword evidence="3" id="KW-1185">Reference proteome</keyword>
<comment type="caution">
    <text evidence="2">The sequence shown here is derived from an EMBL/GenBank/DDBJ whole genome shotgun (WGS) entry which is preliminary data.</text>
</comment>
<evidence type="ECO:0000259" key="1">
    <source>
        <dbReference type="Pfam" id="PF25355"/>
    </source>
</evidence>
<name>A0ABU0Z995_9MICO</name>
<reference evidence="2 3" key="1">
    <citation type="submission" date="2023-08" db="EMBL/GenBank/DDBJ databases">
        <title>Microbacterium psychrotolerans sp. nov., a psychrotolerant bacterium isolated from soil in Heilongjiang Province, China.</title>
        <authorList>
            <person name="An P."/>
            <person name="Zhao D."/>
            <person name="Xiang H."/>
        </authorList>
    </citation>
    <scope>NUCLEOTIDE SEQUENCE [LARGE SCALE GENOMIC DNA]</scope>
    <source>
        <strain evidence="2 3">QXD-8</strain>
    </source>
</reference>
<organism evidence="2 3">
    <name type="scientific">Microbacterium psychrotolerans</name>
    <dbReference type="NCBI Taxonomy" id="3068321"/>
    <lineage>
        <taxon>Bacteria</taxon>
        <taxon>Bacillati</taxon>
        <taxon>Actinomycetota</taxon>
        <taxon>Actinomycetes</taxon>
        <taxon>Micrococcales</taxon>
        <taxon>Microbacteriaceae</taxon>
        <taxon>Microbacterium</taxon>
    </lineage>
</organism>
<protein>
    <recommendedName>
        <fullName evidence="1">DUF7882 domain-containing protein</fullName>
    </recommendedName>
</protein>